<sequence>MNKINWSVRFTLKNKAFMTRLALAIALPILTYFGLNFQDLTSWGAVFSLLGKFASNPYLIGLTIANVLNIVPDPTTAGFGDSKRALNYYEPHND</sequence>
<dbReference type="Pfam" id="PF04531">
    <property type="entry name" value="Phage_holin_1"/>
    <property type="match status" value="1"/>
</dbReference>
<organism evidence="1 2">
    <name type="scientific">Streptococcus xiaochunlingii</name>
    <dbReference type="NCBI Taxonomy" id="2589788"/>
    <lineage>
        <taxon>Bacteria</taxon>
        <taxon>Bacillati</taxon>
        <taxon>Bacillota</taxon>
        <taxon>Bacilli</taxon>
        <taxon>Lactobacillales</taxon>
        <taxon>Streptococcaceae</taxon>
        <taxon>Streptococcus</taxon>
    </lineage>
</organism>
<evidence type="ECO:0000313" key="1">
    <source>
        <dbReference type="EMBL" id="TPE36688.1"/>
    </source>
</evidence>
<reference evidence="1 2" key="1">
    <citation type="submission" date="2019-06" db="EMBL/GenBank/DDBJ databases">
        <authorList>
            <person name="Zou Y."/>
        </authorList>
    </citation>
    <scope>NUCLEOTIDE SEQUENCE [LARGE SCALE GENOMIC DNA]</scope>
    <source>
        <strain evidence="1 2">E24</strain>
    </source>
</reference>
<dbReference type="Proteomes" id="UP000319739">
    <property type="component" value="Unassembled WGS sequence"/>
</dbReference>
<accession>A0ABY2YB61</accession>
<name>A0ABY2YB61_9STRE</name>
<dbReference type="InterPro" id="IPR006485">
    <property type="entry name" value="Phage-like_holin"/>
</dbReference>
<proteinExistence type="predicted"/>
<protein>
    <submittedName>
        <fullName evidence="1">Phage holin</fullName>
    </submittedName>
</protein>
<dbReference type="RefSeq" id="WP_140814511.1">
    <property type="nucleotide sequence ID" value="NZ_VFSG01000002.1"/>
</dbReference>
<evidence type="ECO:0000313" key="2">
    <source>
        <dbReference type="Proteomes" id="UP000319739"/>
    </source>
</evidence>
<comment type="caution">
    <text evidence="1">The sequence shown here is derived from an EMBL/GenBank/DDBJ whole genome shotgun (WGS) entry which is preliminary data.</text>
</comment>
<keyword evidence="2" id="KW-1185">Reference proteome</keyword>
<gene>
    <name evidence="1" type="ORF">FJR71_07775</name>
</gene>
<dbReference type="NCBIfam" id="TIGR01598">
    <property type="entry name" value="holin_phiLC3"/>
    <property type="match status" value="1"/>
</dbReference>
<dbReference type="EMBL" id="VFSG01000002">
    <property type="protein sequence ID" value="TPE36688.1"/>
    <property type="molecule type" value="Genomic_DNA"/>
</dbReference>